<dbReference type="PANTHER" id="PTHR46740">
    <property type="entry name" value="PROTEIN DYAD"/>
    <property type="match status" value="1"/>
</dbReference>
<feature type="compositionally biased region" description="Low complexity" evidence="1">
    <location>
        <begin position="407"/>
        <end position="420"/>
    </location>
</feature>
<proteinExistence type="predicted"/>
<evidence type="ECO:0000259" key="2">
    <source>
        <dbReference type="Pfam" id="PF25874"/>
    </source>
</evidence>
<dbReference type="Pfam" id="PF25874">
    <property type="entry name" value="WHD_plant_repro"/>
    <property type="match status" value="1"/>
</dbReference>
<feature type="compositionally biased region" description="Basic and acidic residues" evidence="1">
    <location>
        <begin position="120"/>
        <end position="158"/>
    </location>
</feature>
<feature type="compositionally biased region" description="Basic and acidic residues" evidence="1">
    <location>
        <begin position="88"/>
        <end position="113"/>
    </location>
</feature>
<protein>
    <recommendedName>
        <fullName evidence="2">PTC1-like winged helix-turn-helix domain-containing protein</fullName>
    </recommendedName>
</protein>
<feature type="region of interest" description="Disordered" evidence="1">
    <location>
        <begin position="76"/>
        <end position="164"/>
    </location>
</feature>
<comment type="caution">
    <text evidence="3">The sequence shown here is derived from an EMBL/GenBank/DDBJ whole genome shotgun (WGS) entry which is preliminary data.</text>
</comment>
<dbReference type="AlphaFoldDB" id="A0AAD5ZQA4"/>
<dbReference type="GO" id="GO:0051177">
    <property type="term" value="P:meiotic sister chromatid cohesion"/>
    <property type="evidence" value="ECO:0007669"/>
    <property type="project" value="InterPro"/>
</dbReference>
<sequence>MEEQFLGSSNQAYEGGQRSMCRKERCMDNFWLLNPHSAKRKIDFGDESESCLGTLQRSGNLQWGTRKKVFFVTKQRDSPLPLPSAEEEVTKKEGSEKKSLREEGKKSENKLGEDVNQGLNERERQFNGDERKRENTCTDDMKLMKERREPKPKELERKCRAKKAGSSRWPPARVEYAEKSLVKVIEKMGATWDKPVLRSDLRSEARKQIGDTGLLDHLLNHMAGMVVADGKKGFCRQHNSKGKIEYWLEPADLAQIHQRDRITNPLCACHDHYKKVAYQLKQEVNLLRSENEDLKLMMLQSQVQLQLQAVDQPWKEKHDSLLKQHQKLQEQFSAISTSLLAMKEMISSMKAQKEKRMPNQASNVQFLQEKKGKEVVAESEMVSKNGFNMCNPQNTILQPNIATSGRSTPYSTSSATSAPPQLGMKDFEASQMDCDELLVAMALPTEINSEDQNFDVANLILTSVEY</sequence>
<reference evidence="3 4" key="1">
    <citation type="journal article" date="2022" name="Cell">
        <title>Repeat-based holocentromeres influence genome architecture and karyotype evolution.</title>
        <authorList>
            <person name="Hofstatter P.G."/>
            <person name="Thangavel G."/>
            <person name="Lux T."/>
            <person name="Neumann P."/>
            <person name="Vondrak T."/>
            <person name="Novak P."/>
            <person name="Zhang M."/>
            <person name="Costa L."/>
            <person name="Castellani M."/>
            <person name="Scott A."/>
            <person name="Toegelov H."/>
            <person name="Fuchs J."/>
            <person name="Mata-Sucre Y."/>
            <person name="Dias Y."/>
            <person name="Vanzela A.L.L."/>
            <person name="Huettel B."/>
            <person name="Almeida C.C.S."/>
            <person name="Simkova H."/>
            <person name="Souza G."/>
            <person name="Pedrosa-Harand A."/>
            <person name="Macas J."/>
            <person name="Mayer K.F.X."/>
            <person name="Houben A."/>
            <person name="Marques A."/>
        </authorList>
    </citation>
    <scope>NUCLEOTIDE SEQUENCE [LARGE SCALE GENOMIC DNA]</scope>
    <source>
        <strain evidence="3">RhyTen1mFocal</strain>
    </source>
</reference>
<organism evidence="3 4">
    <name type="scientific">Rhynchospora tenuis</name>
    <dbReference type="NCBI Taxonomy" id="198213"/>
    <lineage>
        <taxon>Eukaryota</taxon>
        <taxon>Viridiplantae</taxon>
        <taxon>Streptophyta</taxon>
        <taxon>Embryophyta</taxon>
        <taxon>Tracheophyta</taxon>
        <taxon>Spermatophyta</taxon>
        <taxon>Magnoliopsida</taxon>
        <taxon>Liliopsida</taxon>
        <taxon>Poales</taxon>
        <taxon>Cyperaceae</taxon>
        <taxon>Cyperoideae</taxon>
        <taxon>Rhynchosporeae</taxon>
        <taxon>Rhynchospora</taxon>
    </lineage>
</organism>
<dbReference type="EMBL" id="JAMRDG010000001">
    <property type="protein sequence ID" value="KAJ3701988.1"/>
    <property type="molecule type" value="Genomic_DNA"/>
</dbReference>
<keyword evidence="4" id="KW-1185">Reference proteome</keyword>
<evidence type="ECO:0000313" key="3">
    <source>
        <dbReference type="EMBL" id="KAJ3701988.1"/>
    </source>
</evidence>
<dbReference type="PANTHER" id="PTHR46740:SF2">
    <property type="entry name" value="PROTEIN DYAD"/>
    <property type="match status" value="1"/>
</dbReference>
<dbReference type="Proteomes" id="UP001210211">
    <property type="component" value="Unassembled WGS sequence"/>
</dbReference>
<name>A0AAD5ZQA4_9POAL</name>
<dbReference type="InterPro" id="IPR059080">
    <property type="entry name" value="WHD_PTC1"/>
</dbReference>
<feature type="region of interest" description="Disordered" evidence="1">
    <location>
        <begin position="399"/>
        <end position="421"/>
    </location>
</feature>
<evidence type="ECO:0000313" key="4">
    <source>
        <dbReference type="Proteomes" id="UP001210211"/>
    </source>
</evidence>
<accession>A0AAD5ZQA4</accession>
<evidence type="ECO:0000256" key="1">
    <source>
        <dbReference type="SAM" id="MobiDB-lite"/>
    </source>
</evidence>
<gene>
    <name evidence="3" type="ORF">LUZ61_005693</name>
</gene>
<feature type="domain" description="PTC1-like winged helix-turn-helix" evidence="2">
    <location>
        <begin position="168"/>
        <end position="249"/>
    </location>
</feature>
<dbReference type="InterPro" id="IPR044221">
    <property type="entry name" value="DYAD/AMEIOTIC1"/>
</dbReference>
<dbReference type="GO" id="GO:0007131">
    <property type="term" value="P:reciprocal meiotic recombination"/>
    <property type="evidence" value="ECO:0007669"/>
    <property type="project" value="InterPro"/>
</dbReference>